<dbReference type="RefSeq" id="WP_125557402.1">
    <property type="nucleotide sequence ID" value="NZ_RBVX01000018.1"/>
</dbReference>
<protein>
    <recommendedName>
        <fullName evidence="7">Glucosyl-3-phosphoglycerate synthase</fullName>
        <ecNumber evidence="6">2.4.1.266</ecNumber>
    </recommendedName>
</protein>
<evidence type="ECO:0000256" key="7">
    <source>
        <dbReference type="ARBA" id="ARBA00040894"/>
    </source>
</evidence>
<dbReference type="InterPro" id="IPR029044">
    <property type="entry name" value="Nucleotide-diphossugar_trans"/>
</dbReference>
<evidence type="ECO:0000256" key="5">
    <source>
        <dbReference type="ARBA" id="ARBA00022842"/>
    </source>
</evidence>
<dbReference type="AlphaFoldDB" id="A0A3R9P612"/>
<evidence type="ECO:0000256" key="8">
    <source>
        <dbReference type="ARBA" id="ARBA00048689"/>
    </source>
</evidence>
<dbReference type="InterPro" id="IPR050256">
    <property type="entry name" value="Glycosyltransferase_2"/>
</dbReference>
<evidence type="ECO:0000256" key="4">
    <source>
        <dbReference type="ARBA" id="ARBA00022679"/>
    </source>
</evidence>
<comment type="catalytic activity">
    <reaction evidence="8">
        <text>(2R)-3-phosphoglycerate + UDP-alpha-D-glucose = (2R)-2-O-(alpha-D-glucopyranosyl)-3-phospho-glycerate + UDP + H(+)</text>
        <dbReference type="Rhea" id="RHEA:31319"/>
        <dbReference type="ChEBI" id="CHEBI:15378"/>
        <dbReference type="ChEBI" id="CHEBI:58223"/>
        <dbReference type="ChEBI" id="CHEBI:58272"/>
        <dbReference type="ChEBI" id="CHEBI:58885"/>
        <dbReference type="ChEBI" id="CHEBI:62600"/>
        <dbReference type="EC" id="2.4.1.266"/>
    </reaction>
    <physiologicalReaction direction="left-to-right" evidence="8">
        <dbReference type="Rhea" id="RHEA:31320"/>
    </physiologicalReaction>
</comment>
<evidence type="ECO:0000313" key="12">
    <source>
        <dbReference type="Proteomes" id="UP000275076"/>
    </source>
</evidence>
<dbReference type="GO" id="GO:0016757">
    <property type="term" value="F:glycosyltransferase activity"/>
    <property type="evidence" value="ECO:0007669"/>
    <property type="project" value="UniProtKB-KW"/>
</dbReference>
<evidence type="ECO:0000259" key="10">
    <source>
        <dbReference type="Pfam" id="PF00535"/>
    </source>
</evidence>
<dbReference type="CDD" id="cd04179">
    <property type="entry name" value="DPM_DPG-synthase_like"/>
    <property type="match status" value="1"/>
</dbReference>
<name>A0A3R9P612_9BACI</name>
<keyword evidence="4 11" id="KW-0808">Transferase</keyword>
<comment type="catalytic activity">
    <reaction evidence="9">
        <text>an NDP-alpha-D-glucose + (2R)-3-phosphoglycerate = (2R)-2-O-(alpha-D-glucopyranosyl)-3-phospho-glycerate + a ribonucleoside 5'-diphosphate + H(+)</text>
        <dbReference type="Rhea" id="RHEA:47244"/>
        <dbReference type="ChEBI" id="CHEBI:15378"/>
        <dbReference type="ChEBI" id="CHEBI:57930"/>
        <dbReference type="ChEBI" id="CHEBI:58272"/>
        <dbReference type="ChEBI" id="CHEBI:62600"/>
        <dbReference type="ChEBI" id="CHEBI:76533"/>
        <dbReference type="EC" id="2.4.1.266"/>
    </reaction>
    <physiologicalReaction direction="left-to-right" evidence="9">
        <dbReference type="Rhea" id="RHEA:47245"/>
    </physiologicalReaction>
</comment>
<organism evidence="11 12">
    <name type="scientific">Salibacterium salarium</name>
    <dbReference type="NCBI Taxonomy" id="284579"/>
    <lineage>
        <taxon>Bacteria</taxon>
        <taxon>Bacillati</taxon>
        <taxon>Bacillota</taxon>
        <taxon>Bacilli</taxon>
        <taxon>Bacillales</taxon>
        <taxon>Bacillaceae</taxon>
    </lineage>
</organism>
<comment type="caution">
    <text evidence="11">The sequence shown here is derived from an EMBL/GenBank/DDBJ whole genome shotgun (WGS) entry which is preliminary data.</text>
</comment>
<evidence type="ECO:0000256" key="6">
    <source>
        <dbReference type="ARBA" id="ARBA00039022"/>
    </source>
</evidence>
<comment type="similarity">
    <text evidence="2">Belongs to the glycosyltransferase 2 family.</text>
</comment>
<dbReference type="Proteomes" id="UP000275076">
    <property type="component" value="Unassembled WGS sequence"/>
</dbReference>
<proteinExistence type="inferred from homology"/>
<dbReference type="SUPFAM" id="SSF53448">
    <property type="entry name" value="Nucleotide-diphospho-sugar transferases"/>
    <property type="match status" value="1"/>
</dbReference>
<feature type="domain" description="Glycosyltransferase 2-like" evidence="10">
    <location>
        <begin position="4"/>
        <end position="126"/>
    </location>
</feature>
<keyword evidence="3" id="KW-0328">Glycosyltransferase</keyword>
<keyword evidence="5" id="KW-0460">Magnesium</keyword>
<dbReference type="OrthoDB" id="396512at2"/>
<keyword evidence="12" id="KW-1185">Reference proteome</keyword>
<dbReference type="EC" id="2.4.1.266" evidence="6"/>
<evidence type="ECO:0000256" key="9">
    <source>
        <dbReference type="ARBA" id="ARBA00048997"/>
    </source>
</evidence>
<dbReference type="PANTHER" id="PTHR48090">
    <property type="entry name" value="UNDECAPRENYL-PHOSPHATE 4-DEOXY-4-FORMAMIDO-L-ARABINOSE TRANSFERASE-RELATED"/>
    <property type="match status" value="1"/>
</dbReference>
<evidence type="ECO:0000256" key="3">
    <source>
        <dbReference type="ARBA" id="ARBA00022676"/>
    </source>
</evidence>
<sequence length="226" mass="25503">MSISVIIPAYNEEQHLRTTLKAIRKAGWADELIGINDGSRDGTGRLMEKYCDVAISFIRNHGKTAAAKAGWLASKGEYIVTLDADLRESAMYGKELLTPLYNNKADLVIGMVRGEGKDGFGLVKKRVQHVIKQRSGLVLQTPLSGQRAFHRKQMECFQLIEAEGFALETMMTLKALQQGLNIKEVEVPFVHEGKGWGIQGLYHRGKQWLEVERCLWKYGKYLSSFR</sequence>
<gene>
    <name evidence="11" type="ORF">D7Z54_17505</name>
</gene>
<evidence type="ECO:0000256" key="2">
    <source>
        <dbReference type="ARBA" id="ARBA00006739"/>
    </source>
</evidence>
<accession>A0A3R9P612</accession>
<comment type="cofactor">
    <cofactor evidence="1">
        <name>Mg(2+)</name>
        <dbReference type="ChEBI" id="CHEBI:18420"/>
    </cofactor>
</comment>
<evidence type="ECO:0000256" key="1">
    <source>
        <dbReference type="ARBA" id="ARBA00001946"/>
    </source>
</evidence>
<dbReference type="InterPro" id="IPR001173">
    <property type="entry name" value="Glyco_trans_2-like"/>
</dbReference>
<reference evidence="11 12" key="1">
    <citation type="submission" date="2018-10" db="EMBL/GenBank/DDBJ databases">
        <title>Draft genome sequence of Bacillus salarius IM0101, isolated from a hypersaline soil in Inner Mongolia, China.</title>
        <authorList>
            <person name="Yamprayoonswat W."/>
            <person name="Boonvisut S."/>
            <person name="Jumpathong W."/>
            <person name="Sittihan S."/>
            <person name="Ruangsuj P."/>
            <person name="Wanthongcharoen S."/>
            <person name="Thongpramul N."/>
            <person name="Pimmason S."/>
            <person name="Yu B."/>
            <person name="Yasawong M."/>
        </authorList>
    </citation>
    <scope>NUCLEOTIDE SEQUENCE [LARGE SCALE GENOMIC DNA]</scope>
    <source>
        <strain evidence="11 12">IM0101</strain>
    </source>
</reference>
<dbReference type="PANTHER" id="PTHR48090:SF10">
    <property type="entry name" value="GLUCOSYL-3-PHOSPHOGLYCERATE SYNTHASE"/>
    <property type="match status" value="1"/>
</dbReference>
<dbReference type="Gene3D" id="3.90.550.10">
    <property type="entry name" value="Spore Coat Polysaccharide Biosynthesis Protein SpsA, Chain A"/>
    <property type="match status" value="1"/>
</dbReference>
<dbReference type="Pfam" id="PF00535">
    <property type="entry name" value="Glycos_transf_2"/>
    <property type="match status" value="1"/>
</dbReference>
<evidence type="ECO:0000313" key="11">
    <source>
        <dbReference type="EMBL" id="RSL31999.1"/>
    </source>
</evidence>
<dbReference type="EMBL" id="RBVX01000018">
    <property type="protein sequence ID" value="RSL31999.1"/>
    <property type="molecule type" value="Genomic_DNA"/>
</dbReference>